<keyword evidence="2" id="KW-1185">Reference proteome</keyword>
<dbReference type="RefSeq" id="WP_008513786.1">
    <property type="nucleotide sequence ID" value="NZ_ACJM01000001.1"/>
</dbReference>
<dbReference type="STRING" id="555088.DealDRAFT_0075"/>
<dbReference type="SUPFAM" id="SSF53335">
    <property type="entry name" value="S-adenosyl-L-methionine-dependent methyltransferases"/>
    <property type="match status" value="1"/>
</dbReference>
<proteinExistence type="predicted"/>
<comment type="caution">
    <text evidence="1">The sequence shown here is derived from an EMBL/GenBank/DDBJ whole genome shotgun (WGS) entry which is preliminary data.</text>
</comment>
<dbReference type="OrthoDB" id="1956540at2"/>
<dbReference type="EMBL" id="ACJM01000001">
    <property type="protein sequence ID" value="EEG78801.1"/>
    <property type="molecule type" value="Genomic_DNA"/>
</dbReference>
<protein>
    <recommendedName>
        <fullName evidence="3">Nicotianamine synthase</fullName>
    </recommendedName>
</protein>
<dbReference type="GO" id="GO:0030418">
    <property type="term" value="P:nicotianamine biosynthetic process"/>
    <property type="evidence" value="ECO:0007669"/>
    <property type="project" value="InterPro"/>
</dbReference>
<evidence type="ECO:0000313" key="2">
    <source>
        <dbReference type="Proteomes" id="UP000006443"/>
    </source>
</evidence>
<organism evidence="1 2">
    <name type="scientific">Dethiobacter alkaliphilus AHT 1</name>
    <dbReference type="NCBI Taxonomy" id="555088"/>
    <lineage>
        <taxon>Bacteria</taxon>
        <taxon>Bacillati</taxon>
        <taxon>Bacillota</taxon>
        <taxon>Dethiobacteria</taxon>
        <taxon>Dethiobacterales</taxon>
        <taxon>Dethiobacteraceae</taxon>
        <taxon>Dethiobacter</taxon>
    </lineage>
</organism>
<accession>C0GC66</accession>
<dbReference type="eggNOG" id="COG2890">
    <property type="taxonomic scope" value="Bacteria"/>
</dbReference>
<dbReference type="Gene3D" id="3.40.50.150">
    <property type="entry name" value="Vaccinia Virus protein VP39"/>
    <property type="match status" value="1"/>
</dbReference>
<name>C0GC66_DETAL</name>
<sequence>MHPRVKVTRTIEKAGAMFPCLIGLYGLYYNRLVEQEVAAAQISAGDRVLCIGGGPLPYTALRIHTLTGAHVTVMDNDRSAVEMASRLVEKMGLANKLSVRFSDGQGVNAADFSVVHIALQVSPREQVLENIRTTAPKGVRVLMRSPAEAGAGQLARRWLVNRVKQRRVAVDTTFVLRSKPEVVL</sequence>
<evidence type="ECO:0000313" key="1">
    <source>
        <dbReference type="EMBL" id="EEG78801.1"/>
    </source>
</evidence>
<dbReference type="AlphaFoldDB" id="C0GC66"/>
<evidence type="ECO:0008006" key="3">
    <source>
        <dbReference type="Google" id="ProtNLM"/>
    </source>
</evidence>
<dbReference type="GO" id="GO:0030410">
    <property type="term" value="F:nicotianamine synthase activity"/>
    <property type="evidence" value="ECO:0007669"/>
    <property type="project" value="InterPro"/>
</dbReference>
<gene>
    <name evidence="1" type="ORF">DealDRAFT_0075</name>
</gene>
<dbReference type="InterPro" id="IPR029063">
    <property type="entry name" value="SAM-dependent_MTases_sf"/>
</dbReference>
<dbReference type="InterPro" id="IPR004298">
    <property type="entry name" value="Nicotian_synth"/>
</dbReference>
<dbReference type="Pfam" id="PF03059">
    <property type="entry name" value="NAS"/>
    <property type="match status" value="1"/>
</dbReference>
<dbReference type="Proteomes" id="UP000006443">
    <property type="component" value="Unassembled WGS sequence"/>
</dbReference>
<reference evidence="1 2" key="1">
    <citation type="submission" date="2009-02" db="EMBL/GenBank/DDBJ databases">
        <title>Sequencing of the draft genome and assembly of Dethiobacter alkaliphilus AHT 1.</title>
        <authorList>
            <consortium name="US DOE Joint Genome Institute (JGI-PGF)"/>
            <person name="Lucas S."/>
            <person name="Copeland A."/>
            <person name="Lapidus A."/>
            <person name="Glavina del Rio T."/>
            <person name="Dalin E."/>
            <person name="Tice H."/>
            <person name="Bruce D."/>
            <person name="Goodwin L."/>
            <person name="Pitluck S."/>
            <person name="Larimer F."/>
            <person name="Land M.L."/>
            <person name="Hauser L."/>
            <person name="Muyzer G."/>
        </authorList>
    </citation>
    <scope>NUCLEOTIDE SEQUENCE [LARGE SCALE GENOMIC DNA]</scope>
    <source>
        <strain evidence="1 2">AHT 1</strain>
    </source>
</reference>